<reference evidence="1 2" key="1">
    <citation type="submission" date="2020-08" db="EMBL/GenBank/DDBJ databases">
        <title>Complete genome sequence of Erwinia phage pEa_SNUABM_12.</title>
        <authorList>
            <person name="Kim S.G."/>
            <person name="Lee S.B."/>
            <person name="Park S.C."/>
        </authorList>
    </citation>
    <scope>NUCLEOTIDE SEQUENCE [LARGE SCALE GENOMIC DNA]</scope>
</reference>
<proteinExistence type="predicted"/>
<dbReference type="Proteomes" id="UP000594095">
    <property type="component" value="Genome"/>
</dbReference>
<name>A0A7L8ZLB1_9CAUD</name>
<dbReference type="EMBL" id="MT939486">
    <property type="protein sequence ID" value="QOI71236.1"/>
    <property type="molecule type" value="Genomic_DNA"/>
</dbReference>
<evidence type="ECO:0000313" key="2">
    <source>
        <dbReference type="Proteomes" id="UP000594095"/>
    </source>
</evidence>
<organism evidence="1 2">
    <name type="scientific">Erwinia phage pEa_SNUABM_12</name>
    <dbReference type="NCBI Taxonomy" id="2768773"/>
    <lineage>
        <taxon>Viruses</taxon>
        <taxon>Duplodnaviria</taxon>
        <taxon>Heunggongvirae</taxon>
        <taxon>Uroviricota</taxon>
        <taxon>Caudoviricetes</taxon>
        <taxon>Eneladusvirus</taxon>
        <taxon>Eneladusvirus BF</taxon>
    </lineage>
</organism>
<sequence length="193" mass="21654">MLNVEKCKKMGTRAMKQDLFAIKAVKAKGYDIQELILRSDEELDELQLPVKLIQAVKEYKQRGGKSAQEIAEEIAEIMVQESPEVDQSTSVDDAVTAYKTNTDEQQAIIEEIQSTVVIPEDEVEVVRIESAQEDVDVINTALKEKEFKSFAPYLKHLKSAVPAQILSSVDGTKVNELIEKRISEIKAKDESTK</sequence>
<accession>A0A7L8ZLB1</accession>
<gene>
    <name evidence="1" type="ORF">pEaSNUABM12_00298</name>
</gene>
<evidence type="ECO:0000313" key="1">
    <source>
        <dbReference type="EMBL" id="QOI71236.1"/>
    </source>
</evidence>
<protein>
    <submittedName>
        <fullName evidence="1">Uncharacterized protein</fullName>
    </submittedName>
</protein>